<dbReference type="InterPro" id="IPR008979">
    <property type="entry name" value="Galactose-bd-like_sf"/>
</dbReference>
<dbReference type="EMBL" id="CP000492">
    <property type="protein sequence ID" value="ABL65926.1"/>
    <property type="molecule type" value="Genomic_DNA"/>
</dbReference>
<dbReference type="KEGG" id="cph:Cpha266_1910"/>
<feature type="domain" description="NADH:ubiquinone oxidoreductase intermediate-associated protein 30" evidence="2">
    <location>
        <begin position="11"/>
        <end position="162"/>
    </location>
</feature>
<evidence type="ECO:0000313" key="3">
    <source>
        <dbReference type="EMBL" id="ABL65926.1"/>
    </source>
</evidence>
<dbReference type="Gene3D" id="2.60.120.430">
    <property type="entry name" value="Galactose-binding lectin"/>
    <property type="match status" value="1"/>
</dbReference>
<dbReference type="PANTHER" id="PTHR13194:SF19">
    <property type="entry name" value="NAD(P)-BINDING ROSSMANN-FOLD SUPERFAMILY PROTEIN"/>
    <property type="match status" value="1"/>
</dbReference>
<evidence type="ECO:0000256" key="1">
    <source>
        <dbReference type="ARBA" id="ARBA00007884"/>
    </source>
</evidence>
<dbReference type="STRING" id="290317.Cpha266_1910"/>
<dbReference type="RefSeq" id="WP_011745733.1">
    <property type="nucleotide sequence ID" value="NC_008639.1"/>
</dbReference>
<name>A1BHP9_CHLPD</name>
<sequence length="176" mass="19864">MRAESEKMICDFSSPVCLDWYSVDDDVMGGMSGSYFLRNADKTGSFCGVLSVENSGGFASVRTFLVHRDFRDCKGIRLRVKGDGRQYSFRIRNDDKFDGIVFKQDFVTIKDEWMEVALPFSGFKPAFRGRTLDDGTMLNLSNIVQIGILVSKRQTGPFCLVIDWINAYSDLETTVS</sequence>
<dbReference type="OrthoDB" id="442188at2"/>
<dbReference type="HOGENOM" id="CLU_059028_5_0_10"/>
<dbReference type="GO" id="GO:0010257">
    <property type="term" value="P:NADH dehydrogenase complex assembly"/>
    <property type="evidence" value="ECO:0007669"/>
    <property type="project" value="TreeGrafter"/>
</dbReference>
<dbReference type="InterPro" id="IPR013857">
    <property type="entry name" value="NADH-UbQ_OxRdtase-assoc_prot30"/>
</dbReference>
<dbReference type="PANTHER" id="PTHR13194">
    <property type="entry name" value="COMPLEX I INTERMEDIATE-ASSOCIATED PROTEIN 30"/>
    <property type="match status" value="1"/>
</dbReference>
<organism evidence="3 4">
    <name type="scientific">Chlorobium phaeobacteroides (strain DSM 266 / SMG 266 / 2430)</name>
    <dbReference type="NCBI Taxonomy" id="290317"/>
    <lineage>
        <taxon>Bacteria</taxon>
        <taxon>Pseudomonadati</taxon>
        <taxon>Chlorobiota</taxon>
        <taxon>Chlorobiia</taxon>
        <taxon>Chlorobiales</taxon>
        <taxon>Chlorobiaceae</taxon>
        <taxon>Chlorobium/Pelodictyon group</taxon>
        <taxon>Chlorobium</taxon>
    </lineage>
</organism>
<keyword evidence="4" id="KW-1185">Reference proteome</keyword>
<dbReference type="GO" id="GO:0051082">
    <property type="term" value="F:unfolded protein binding"/>
    <property type="evidence" value="ECO:0007669"/>
    <property type="project" value="TreeGrafter"/>
</dbReference>
<dbReference type="eggNOG" id="COG0702">
    <property type="taxonomic scope" value="Bacteria"/>
</dbReference>
<dbReference type="Pfam" id="PF08547">
    <property type="entry name" value="CIA30"/>
    <property type="match status" value="1"/>
</dbReference>
<gene>
    <name evidence="3" type="ordered locus">Cpha266_1910</name>
</gene>
<proteinExistence type="inferred from homology"/>
<dbReference type="Proteomes" id="UP000008701">
    <property type="component" value="Chromosome"/>
</dbReference>
<keyword evidence="3" id="KW-0830">Ubiquinone</keyword>
<protein>
    <submittedName>
        <fullName evidence="3">NADH:ubiquinone oxidoreductase complex I intermediate-associated protein 30</fullName>
    </submittedName>
</protein>
<dbReference type="AlphaFoldDB" id="A1BHP9"/>
<dbReference type="InterPro" id="IPR039131">
    <property type="entry name" value="NDUFAF1"/>
</dbReference>
<comment type="similarity">
    <text evidence="1">Belongs to the CIA30 family.</text>
</comment>
<evidence type="ECO:0000313" key="4">
    <source>
        <dbReference type="Proteomes" id="UP000008701"/>
    </source>
</evidence>
<evidence type="ECO:0000259" key="2">
    <source>
        <dbReference type="Pfam" id="PF08547"/>
    </source>
</evidence>
<accession>A1BHP9</accession>
<reference evidence="3 4" key="1">
    <citation type="submission" date="2006-12" db="EMBL/GenBank/DDBJ databases">
        <title>Complete sequence of Chlorobium phaeobacteroides DSM 266.</title>
        <authorList>
            <consortium name="US DOE Joint Genome Institute"/>
            <person name="Copeland A."/>
            <person name="Lucas S."/>
            <person name="Lapidus A."/>
            <person name="Barry K."/>
            <person name="Detter J.C."/>
            <person name="Glavina del Rio T."/>
            <person name="Hammon N."/>
            <person name="Israni S."/>
            <person name="Pitluck S."/>
            <person name="Goltsman E."/>
            <person name="Schmutz J."/>
            <person name="Larimer F."/>
            <person name="Land M."/>
            <person name="Hauser L."/>
            <person name="Mikhailova N."/>
            <person name="Li T."/>
            <person name="Overmann J."/>
            <person name="Bryant D.A."/>
            <person name="Richardson P."/>
        </authorList>
    </citation>
    <scope>NUCLEOTIDE SEQUENCE [LARGE SCALE GENOMIC DNA]</scope>
    <source>
        <strain evidence="3 4">DSM 266</strain>
    </source>
</reference>
<dbReference type="SUPFAM" id="SSF49785">
    <property type="entry name" value="Galactose-binding domain-like"/>
    <property type="match status" value="1"/>
</dbReference>